<gene>
    <name evidence="3" type="ORF">K7432_018506</name>
</gene>
<evidence type="ECO:0000256" key="1">
    <source>
        <dbReference type="ARBA" id="ARBA00006961"/>
    </source>
</evidence>
<feature type="domain" description="Flavodoxin-like" evidence="2">
    <location>
        <begin position="8"/>
        <end position="86"/>
    </location>
</feature>
<dbReference type="EMBL" id="JASJQH010013171">
    <property type="protein sequence ID" value="KAK9659786.1"/>
    <property type="molecule type" value="Genomic_DNA"/>
</dbReference>
<dbReference type="PROSITE" id="PS50902">
    <property type="entry name" value="FLAVODOXIN_LIKE"/>
    <property type="match status" value="1"/>
</dbReference>
<organism evidence="3 4">
    <name type="scientific">Basidiobolus ranarum</name>
    <dbReference type="NCBI Taxonomy" id="34480"/>
    <lineage>
        <taxon>Eukaryota</taxon>
        <taxon>Fungi</taxon>
        <taxon>Fungi incertae sedis</taxon>
        <taxon>Zoopagomycota</taxon>
        <taxon>Entomophthoromycotina</taxon>
        <taxon>Basidiobolomycetes</taxon>
        <taxon>Basidiobolales</taxon>
        <taxon>Basidiobolaceae</taxon>
        <taxon>Basidiobolus</taxon>
    </lineage>
</organism>
<name>A0ABR2VK22_9FUNG</name>
<dbReference type="InterPro" id="IPR008254">
    <property type="entry name" value="Flavodoxin/NO_synth"/>
</dbReference>
<dbReference type="SUPFAM" id="SSF52218">
    <property type="entry name" value="Flavoproteins"/>
    <property type="match status" value="1"/>
</dbReference>
<dbReference type="Proteomes" id="UP001479436">
    <property type="component" value="Unassembled WGS sequence"/>
</dbReference>
<evidence type="ECO:0000313" key="3">
    <source>
        <dbReference type="EMBL" id="KAK9659786.1"/>
    </source>
</evidence>
<evidence type="ECO:0000259" key="2">
    <source>
        <dbReference type="PROSITE" id="PS50902"/>
    </source>
</evidence>
<keyword evidence="4" id="KW-1185">Reference proteome</keyword>
<dbReference type="InterPro" id="IPR029039">
    <property type="entry name" value="Flavoprotein-like_sf"/>
</dbReference>
<accession>A0ABR2VK22</accession>
<dbReference type="Gene3D" id="3.40.50.360">
    <property type="match status" value="1"/>
</dbReference>
<sequence>MAAQKTKIFIIIYSVYQHIYKMALAVKEGVEKVADVEVSIFQVPETLSQDVLDKMHAPPKPDIPVITPELMEEADGLIFGVPTRYG</sequence>
<protein>
    <recommendedName>
        <fullName evidence="2">Flavodoxin-like domain-containing protein</fullName>
    </recommendedName>
</protein>
<comment type="similarity">
    <text evidence="1">Belongs to the WrbA family.</text>
</comment>
<proteinExistence type="inferred from homology"/>
<comment type="caution">
    <text evidence="3">The sequence shown here is derived from an EMBL/GenBank/DDBJ whole genome shotgun (WGS) entry which is preliminary data.</text>
</comment>
<evidence type="ECO:0000313" key="4">
    <source>
        <dbReference type="Proteomes" id="UP001479436"/>
    </source>
</evidence>
<reference evidence="3 4" key="1">
    <citation type="submission" date="2023-04" db="EMBL/GenBank/DDBJ databases">
        <title>Genome of Basidiobolus ranarum AG-B5.</title>
        <authorList>
            <person name="Stajich J.E."/>
            <person name="Carter-House D."/>
            <person name="Gryganskyi A."/>
        </authorList>
    </citation>
    <scope>NUCLEOTIDE SEQUENCE [LARGE SCALE GENOMIC DNA]</scope>
    <source>
        <strain evidence="3 4">AG-B5</strain>
    </source>
</reference>
<dbReference type="PANTHER" id="PTHR30546:SF23">
    <property type="entry name" value="FLAVOPROTEIN-LIKE PROTEIN YCP4-RELATED"/>
    <property type="match status" value="1"/>
</dbReference>
<dbReference type="PANTHER" id="PTHR30546">
    <property type="entry name" value="FLAVODOXIN-RELATED PROTEIN WRBA-RELATED"/>
    <property type="match status" value="1"/>
</dbReference>
<feature type="non-terminal residue" evidence="3">
    <location>
        <position position="86"/>
    </location>
</feature>